<organism evidence="1 2">
    <name type="scientific">Robertmurraya siralis</name>
    <dbReference type="NCBI Taxonomy" id="77777"/>
    <lineage>
        <taxon>Bacteria</taxon>
        <taxon>Bacillati</taxon>
        <taxon>Bacillota</taxon>
        <taxon>Bacilli</taxon>
        <taxon>Bacillales</taxon>
        <taxon>Bacillaceae</taxon>
        <taxon>Robertmurraya</taxon>
    </lineage>
</organism>
<dbReference type="AlphaFoldDB" id="A0A919WJS2"/>
<protein>
    <submittedName>
        <fullName evidence="1">Uncharacterized protein</fullName>
    </submittedName>
</protein>
<dbReference type="EMBL" id="BORC01000005">
    <property type="protein sequence ID" value="GIN63002.1"/>
    <property type="molecule type" value="Genomic_DNA"/>
</dbReference>
<comment type="caution">
    <text evidence="1">The sequence shown here is derived from an EMBL/GenBank/DDBJ whole genome shotgun (WGS) entry which is preliminary data.</text>
</comment>
<dbReference type="Proteomes" id="UP000682111">
    <property type="component" value="Unassembled WGS sequence"/>
</dbReference>
<name>A0A919WJS2_9BACI</name>
<accession>A0A919WJS2</accession>
<gene>
    <name evidence="1" type="ORF">J27TS8_29950</name>
</gene>
<sequence>MFANIEIPRIWEDLLSDNRSSTGFVYAEGTNLGNIPLVKALKVKGFDYVLESL</sequence>
<evidence type="ECO:0000313" key="1">
    <source>
        <dbReference type="EMBL" id="GIN63002.1"/>
    </source>
</evidence>
<proteinExistence type="predicted"/>
<reference evidence="1" key="1">
    <citation type="submission" date="2021-03" db="EMBL/GenBank/DDBJ databases">
        <title>Antimicrobial resistance genes in bacteria isolated from Japanese honey, and their potential for conferring macrolide and lincosamide resistance in the American foulbrood pathogen Paenibacillus larvae.</title>
        <authorList>
            <person name="Okamoto M."/>
            <person name="Kumagai M."/>
            <person name="Kanamori H."/>
            <person name="Takamatsu D."/>
        </authorList>
    </citation>
    <scope>NUCLEOTIDE SEQUENCE</scope>
    <source>
        <strain evidence="1">J27TS8</strain>
    </source>
</reference>
<keyword evidence="2" id="KW-1185">Reference proteome</keyword>
<evidence type="ECO:0000313" key="2">
    <source>
        <dbReference type="Proteomes" id="UP000682111"/>
    </source>
</evidence>